<keyword evidence="2" id="KW-1185">Reference proteome</keyword>
<evidence type="ECO:0000313" key="1">
    <source>
        <dbReference type="EMBL" id="TPV34212.1"/>
    </source>
</evidence>
<dbReference type="AlphaFoldDB" id="A0A506PLV1"/>
<keyword evidence="1" id="KW-0808">Transferase</keyword>
<dbReference type="SUPFAM" id="SSF53335">
    <property type="entry name" value="S-adenosyl-L-methionine-dependent methyltransferases"/>
    <property type="match status" value="1"/>
</dbReference>
<proteinExistence type="predicted"/>
<protein>
    <submittedName>
        <fullName evidence="1">Class I SAM-dependent methyltransferase</fullName>
    </submittedName>
</protein>
<reference evidence="1 2" key="1">
    <citation type="submission" date="2019-06" db="EMBL/GenBank/DDBJ databases">
        <title>Flavobacteriaceae Paucihalobacterium erythroidium CWB-1, complete genome.</title>
        <authorList>
            <person name="Wu S."/>
        </authorList>
    </citation>
    <scope>NUCLEOTIDE SEQUENCE [LARGE SCALE GENOMIC DNA]</scope>
    <source>
        <strain evidence="1 2">CWB-1</strain>
    </source>
</reference>
<keyword evidence="1" id="KW-0489">Methyltransferase</keyword>
<name>A0A506PLV1_9FLAO</name>
<dbReference type="InterPro" id="IPR029063">
    <property type="entry name" value="SAM-dependent_MTases_sf"/>
</dbReference>
<accession>A0A506PLV1</accession>
<evidence type="ECO:0000313" key="2">
    <source>
        <dbReference type="Proteomes" id="UP000317332"/>
    </source>
</evidence>
<organism evidence="1 2">
    <name type="scientific">Paucihalobacter ruber</name>
    <dbReference type="NCBI Taxonomy" id="2567861"/>
    <lineage>
        <taxon>Bacteria</taxon>
        <taxon>Pseudomonadati</taxon>
        <taxon>Bacteroidota</taxon>
        <taxon>Flavobacteriia</taxon>
        <taxon>Flavobacteriales</taxon>
        <taxon>Flavobacteriaceae</taxon>
        <taxon>Paucihalobacter</taxon>
    </lineage>
</organism>
<dbReference type="Proteomes" id="UP000317332">
    <property type="component" value="Unassembled WGS sequence"/>
</dbReference>
<dbReference type="Gene3D" id="3.40.50.150">
    <property type="entry name" value="Vaccinia Virus protein VP39"/>
    <property type="match status" value="1"/>
</dbReference>
<dbReference type="GO" id="GO:0032259">
    <property type="term" value="P:methylation"/>
    <property type="evidence" value="ECO:0007669"/>
    <property type="project" value="UniProtKB-KW"/>
</dbReference>
<dbReference type="OrthoDB" id="1123183at2"/>
<dbReference type="EMBL" id="VHIQ01000003">
    <property type="protein sequence ID" value="TPV34212.1"/>
    <property type="molecule type" value="Genomic_DNA"/>
</dbReference>
<gene>
    <name evidence="1" type="ORF">FJ651_08630</name>
</gene>
<comment type="caution">
    <text evidence="1">The sequence shown here is derived from an EMBL/GenBank/DDBJ whole genome shotgun (WGS) entry which is preliminary data.</text>
</comment>
<dbReference type="RefSeq" id="WP_140990106.1">
    <property type="nucleotide sequence ID" value="NZ_VHIQ01000003.1"/>
</dbReference>
<dbReference type="GO" id="GO:0008168">
    <property type="term" value="F:methyltransferase activity"/>
    <property type="evidence" value="ECO:0007669"/>
    <property type="project" value="UniProtKB-KW"/>
</dbReference>
<sequence length="174" mass="20844">MYKTYPKKRYQLTIEFLKKHISTEEIILDLGVENPLSEIMIQEGYNVENTKGEDLDQDQTVLKNSKATVVTAFEILEHLLSPYQVLKSVRAQQLVVSVPLSLWFSKAYKSKTDLWDRHYHEFEDWQLDWLLEKTGWTIIDRKKWTHPVKKFGFRPLLRLFTPRYYIVYARRSDT</sequence>